<protein>
    <recommendedName>
        <fullName evidence="1">RNase H type-1 domain-containing protein</fullName>
    </recommendedName>
</protein>
<dbReference type="InterPro" id="IPR053151">
    <property type="entry name" value="RNase_H-like"/>
</dbReference>
<sequence length="149" mass="16498">MGLYPRISSERAWGSLFSATIWMIWEARNQLAFEDKATNVEQAADMVKLRVMWWFKALGKGSQDAVQLLMLNIKELFVEHTKPKLKKIVDRIPPVEGNLKFNADGFVKGNPGSAGIGGVLRDAYGKVLCLFSLSVGIADSNAAELWAVK</sequence>
<dbReference type="SUPFAM" id="SSF53098">
    <property type="entry name" value="Ribonuclease H-like"/>
    <property type="match status" value="1"/>
</dbReference>
<dbReference type="Gene3D" id="3.30.420.10">
    <property type="entry name" value="Ribonuclease H-like superfamily/Ribonuclease H"/>
    <property type="match status" value="1"/>
</dbReference>
<dbReference type="PANTHER" id="PTHR47723">
    <property type="entry name" value="OS05G0353850 PROTEIN"/>
    <property type="match status" value="1"/>
</dbReference>
<dbReference type="Proteomes" id="UP001280121">
    <property type="component" value="Unassembled WGS sequence"/>
</dbReference>
<dbReference type="GO" id="GO:0004523">
    <property type="term" value="F:RNA-DNA hybrid ribonuclease activity"/>
    <property type="evidence" value="ECO:0007669"/>
    <property type="project" value="InterPro"/>
</dbReference>
<evidence type="ECO:0000313" key="3">
    <source>
        <dbReference type="Proteomes" id="UP001280121"/>
    </source>
</evidence>
<dbReference type="EMBL" id="JANJYI010000004">
    <property type="protein sequence ID" value="KAK2654509.1"/>
    <property type="molecule type" value="Genomic_DNA"/>
</dbReference>
<reference evidence="2" key="1">
    <citation type="journal article" date="2023" name="Plant J.">
        <title>Genome sequences and population genomics provide insights into the demographic history, inbreeding, and mutation load of two 'living fossil' tree species of Dipteronia.</title>
        <authorList>
            <person name="Feng Y."/>
            <person name="Comes H.P."/>
            <person name="Chen J."/>
            <person name="Zhu S."/>
            <person name="Lu R."/>
            <person name="Zhang X."/>
            <person name="Li P."/>
            <person name="Qiu J."/>
            <person name="Olsen K.M."/>
            <person name="Qiu Y."/>
        </authorList>
    </citation>
    <scope>NUCLEOTIDE SEQUENCE</scope>
    <source>
        <strain evidence="2">KIB01</strain>
    </source>
</reference>
<dbReference type="AlphaFoldDB" id="A0AAD9X813"/>
<dbReference type="PROSITE" id="PS50879">
    <property type="entry name" value="RNASE_H_1"/>
    <property type="match status" value="1"/>
</dbReference>
<dbReference type="InterPro" id="IPR012337">
    <property type="entry name" value="RNaseH-like_sf"/>
</dbReference>
<dbReference type="InterPro" id="IPR036397">
    <property type="entry name" value="RNaseH_sf"/>
</dbReference>
<dbReference type="CDD" id="cd06222">
    <property type="entry name" value="RNase_H_like"/>
    <property type="match status" value="1"/>
</dbReference>
<dbReference type="PANTHER" id="PTHR47723:SF22">
    <property type="entry name" value="RNASE H TYPE-1 DOMAIN-CONTAINING PROTEIN"/>
    <property type="match status" value="1"/>
</dbReference>
<dbReference type="InterPro" id="IPR044730">
    <property type="entry name" value="RNase_H-like_dom_plant"/>
</dbReference>
<evidence type="ECO:0000259" key="1">
    <source>
        <dbReference type="PROSITE" id="PS50879"/>
    </source>
</evidence>
<accession>A0AAD9X813</accession>
<organism evidence="2 3">
    <name type="scientific">Dipteronia dyeriana</name>
    <dbReference type="NCBI Taxonomy" id="168575"/>
    <lineage>
        <taxon>Eukaryota</taxon>
        <taxon>Viridiplantae</taxon>
        <taxon>Streptophyta</taxon>
        <taxon>Embryophyta</taxon>
        <taxon>Tracheophyta</taxon>
        <taxon>Spermatophyta</taxon>
        <taxon>Magnoliopsida</taxon>
        <taxon>eudicotyledons</taxon>
        <taxon>Gunneridae</taxon>
        <taxon>Pentapetalae</taxon>
        <taxon>rosids</taxon>
        <taxon>malvids</taxon>
        <taxon>Sapindales</taxon>
        <taxon>Sapindaceae</taxon>
        <taxon>Hippocastanoideae</taxon>
        <taxon>Acereae</taxon>
        <taxon>Dipteronia</taxon>
    </lineage>
</organism>
<dbReference type="InterPro" id="IPR002156">
    <property type="entry name" value="RNaseH_domain"/>
</dbReference>
<dbReference type="GO" id="GO:0003676">
    <property type="term" value="F:nucleic acid binding"/>
    <property type="evidence" value="ECO:0007669"/>
    <property type="project" value="InterPro"/>
</dbReference>
<gene>
    <name evidence="2" type="ORF">Ddye_014365</name>
</gene>
<evidence type="ECO:0000313" key="2">
    <source>
        <dbReference type="EMBL" id="KAK2654509.1"/>
    </source>
</evidence>
<proteinExistence type="predicted"/>
<comment type="caution">
    <text evidence="2">The sequence shown here is derived from an EMBL/GenBank/DDBJ whole genome shotgun (WGS) entry which is preliminary data.</text>
</comment>
<keyword evidence="3" id="KW-1185">Reference proteome</keyword>
<name>A0AAD9X813_9ROSI</name>
<feature type="domain" description="RNase H type-1" evidence="1">
    <location>
        <begin position="95"/>
        <end position="149"/>
    </location>
</feature>